<evidence type="ECO:0000313" key="3">
    <source>
        <dbReference type="Proteomes" id="UP000242474"/>
    </source>
</evidence>
<feature type="compositionally biased region" description="Basic residues" evidence="1">
    <location>
        <begin position="260"/>
        <end position="269"/>
    </location>
</feature>
<reference evidence="2 3" key="1">
    <citation type="journal article" date="2015" name="Genome Biol. Evol.">
        <title>Phylogenomic analyses indicate that early fungi evolved digesting cell walls of algal ancestors of land plants.</title>
        <authorList>
            <person name="Chang Y."/>
            <person name="Wang S."/>
            <person name="Sekimoto S."/>
            <person name="Aerts A.L."/>
            <person name="Choi C."/>
            <person name="Clum A."/>
            <person name="LaButti K.M."/>
            <person name="Lindquist E.A."/>
            <person name="Yee Ngan C."/>
            <person name="Ohm R.A."/>
            <person name="Salamov A.A."/>
            <person name="Grigoriev I.V."/>
            <person name="Spatafora J.W."/>
            <person name="Berbee M.L."/>
        </authorList>
    </citation>
    <scope>NUCLEOTIDE SEQUENCE [LARGE SCALE GENOMIC DNA]</scope>
    <source>
        <strain evidence="2 3">NRRL 1564</strain>
    </source>
</reference>
<dbReference type="STRING" id="763665.A0A2G5BEY1"/>
<gene>
    <name evidence="2" type="ORF">COEREDRAFT_7528</name>
</gene>
<evidence type="ECO:0000313" key="2">
    <source>
        <dbReference type="EMBL" id="PIA17564.1"/>
    </source>
</evidence>
<dbReference type="Proteomes" id="UP000242474">
    <property type="component" value="Unassembled WGS sequence"/>
</dbReference>
<sequence length="622" mass="67287">MPESNPSLPDSNINMEINDNAYAAYTPDQLLGILCQIVDILPPPDRIREILPASPAVPDAATSEAASNGMRGKILCETFTSQVTKFSATDLRMSALSWIAINKREFDAYLPGAPEAMRLNVVLPLLTGEAKNATGQLFFSSLAELYDFLCDSFPQADYKLRVQDVARSGKLFMQAPKRAIGTFTLAIYKNMNQENLLSATLIARALFVVNSLPFMVYKIVPDAIRPDKVPEMCRCFDHANKIGLTLGDGNNATTPPAGSGKKKKKKKRGGGTNNSMPLATNLPAPTISSTASTSSPQGREVSHLMMIPGLCAKDCELRALADTSAKVCLITERAAKRAGVTINTNSRPLLRTLWPDAAPHHSVGCVHICLQVENGPRIWTHAVVVSFGKGWDLLVGGKTLQQLGIQLMSPAMDRCLGAASKAADHPAKTLDGPLMALVVAQTIEIAYESMPDTEPSRELSHPSPTETSRAVAPVSEPVVSHPIRARLGLPANYFVPEHNDEFVTLNALYLEATEASIKERLHHQYVTDLHAEALLGELLTGKDAVREYPGGCPPPAAFAPIQPPIHSEAKPVYVVQHTLSDAARTAHNEVVSTCLQYGIDEPSQAFVQLPIFTKAKPNTTER</sequence>
<protein>
    <submittedName>
        <fullName evidence="2">Uncharacterized protein</fullName>
    </submittedName>
</protein>
<feature type="compositionally biased region" description="Low complexity" evidence="1">
    <location>
        <begin position="283"/>
        <end position="296"/>
    </location>
</feature>
<keyword evidence="3" id="KW-1185">Reference proteome</keyword>
<name>A0A2G5BEY1_COERN</name>
<evidence type="ECO:0000256" key="1">
    <source>
        <dbReference type="SAM" id="MobiDB-lite"/>
    </source>
</evidence>
<feature type="region of interest" description="Disordered" evidence="1">
    <location>
        <begin position="451"/>
        <end position="474"/>
    </location>
</feature>
<organism evidence="2 3">
    <name type="scientific">Coemansia reversa (strain ATCC 12441 / NRRL 1564)</name>
    <dbReference type="NCBI Taxonomy" id="763665"/>
    <lineage>
        <taxon>Eukaryota</taxon>
        <taxon>Fungi</taxon>
        <taxon>Fungi incertae sedis</taxon>
        <taxon>Zoopagomycota</taxon>
        <taxon>Kickxellomycotina</taxon>
        <taxon>Kickxellomycetes</taxon>
        <taxon>Kickxellales</taxon>
        <taxon>Kickxellaceae</taxon>
        <taxon>Coemansia</taxon>
    </lineage>
</organism>
<dbReference type="EMBL" id="KZ303494">
    <property type="protein sequence ID" value="PIA17564.1"/>
    <property type="molecule type" value="Genomic_DNA"/>
</dbReference>
<proteinExistence type="predicted"/>
<accession>A0A2G5BEY1</accession>
<feature type="region of interest" description="Disordered" evidence="1">
    <location>
        <begin position="247"/>
        <end position="299"/>
    </location>
</feature>
<dbReference type="AlphaFoldDB" id="A0A2G5BEY1"/>